<sequence length="402" mass="46175">MNSLTKNILLAIITAALFSAFIYLEYFGIENKFLNTLFGLGAIALLLSIPKKAVLFSGFFIGLFWFYWIGFSFKYQGVGYMEPFVTLGFGILYLLFFAPLAFTDKPYIRALLLFGLSFFEPLGWNWMKIELLFVNSYIGVYKYQLAAVLLALSLPWLIKNKKYRYLPLALLIFAYNYGYPQQHDAPLKIKLVQTEIPQSVKWERSSLYPTVAMIFEKIHQAQAEGYDVVIFPESVFPLFMNEMPKLIQELRKASEKITVIAGALMRENNLNYNVTYMFDKGEYSLAKKLILVPFGEYIPLPKFAQKFINDTFFQGSSDFVTAKKPTDFVIKGIRFRNAICYEATCKELYQGDVKYMIAISNNAWFTPSVEPTLQKLLLEYYARKNGVTIYHAANMSGTGVIK</sequence>
<feature type="transmembrane region" description="Helical" evidence="10">
    <location>
        <begin position="7"/>
        <end position="27"/>
    </location>
</feature>
<dbReference type="GO" id="GO:0042158">
    <property type="term" value="P:lipoprotein biosynthetic process"/>
    <property type="evidence" value="ECO:0007669"/>
    <property type="project" value="InterPro"/>
</dbReference>
<keyword evidence="6 10" id="KW-0812">Transmembrane</keyword>
<feature type="transmembrane region" description="Helical" evidence="10">
    <location>
        <begin position="54"/>
        <end position="71"/>
    </location>
</feature>
<dbReference type="PROSITE" id="PS50263">
    <property type="entry name" value="CN_HYDROLASE"/>
    <property type="match status" value="1"/>
</dbReference>
<evidence type="ECO:0000256" key="9">
    <source>
        <dbReference type="ARBA" id="ARBA00023315"/>
    </source>
</evidence>
<proteinExistence type="inferred from homology"/>
<dbReference type="PANTHER" id="PTHR38686">
    <property type="entry name" value="APOLIPOPROTEIN N-ACYLTRANSFERASE"/>
    <property type="match status" value="1"/>
</dbReference>
<dbReference type="InterPro" id="IPR003010">
    <property type="entry name" value="C-N_Hydrolase"/>
</dbReference>
<keyword evidence="5 12" id="KW-0808">Transferase</keyword>
<accession>A0A7M1AZU1</accession>
<reference evidence="12 13" key="1">
    <citation type="submission" date="2019-06" db="EMBL/GenBank/DDBJ databases">
        <title>Sulfurimonas gotlandica sp. nov., a chemoautotrophic and psychrotolerant epsilonproteobacterium isolated from a pelagic redoxcline, and an emended description of the genus Sulfurimonas.</title>
        <authorList>
            <person name="Wang S."/>
            <person name="Jiang L."/>
            <person name="Shao Z."/>
        </authorList>
    </citation>
    <scope>NUCLEOTIDE SEQUENCE [LARGE SCALE GENOMIC DNA]</scope>
    <source>
        <strain evidence="12 13">S2-6</strain>
    </source>
</reference>
<dbReference type="PANTHER" id="PTHR38686:SF1">
    <property type="entry name" value="APOLIPOPROTEIN N-ACYLTRANSFERASE"/>
    <property type="match status" value="1"/>
</dbReference>
<evidence type="ECO:0000313" key="13">
    <source>
        <dbReference type="Proteomes" id="UP000593719"/>
    </source>
</evidence>
<evidence type="ECO:0000256" key="5">
    <source>
        <dbReference type="ARBA" id="ARBA00022679"/>
    </source>
</evidence>
<protein>
    <submittedName>
        <fullName evidence="12">Apolipoprotein N-acyltransferase</fullName>
    </submittedName>
</protein>
<keyword evidence="13" id="KW-1185">Reference proteome</keyword>
<dbReference type="NCBIfam" id="TIGR00546">
    <property type="entry name" value="lnt"/>
    <property type="match status" value="1"/>
</dbReference>
<evidence type="ECO:0000256" key="6">
    <source>
        <dbReference type="ARBA" id="ARBA00022692"/>
    </source>
</evidence>
<evidence type="ECO:0000256" key="4">
    <source>
        <dbReference type="ARBA" id="ARBA00022519"/>
    </source>
</evidence>
<dbReference type="Proteomes" id="UP000593719">
    <property type="component" value="Chromosome"/>
</dbReference>
<dbReference type="Gene3D" id="3.60.110.10">
    <property type="entry name" value="Carbon-nitrogen hydrolase"/>
    <property type="match status" value="1"/>
</dbReference>
<dbReference type="InterPro" id="IPR059109">
    <property type="entry name" value="Lnt_membrane_dom"/>
</dbReference>
<feature type="domain" description="CN hydrolase" evidence="11">
    <location>
        <begin position="192"/>
        <end position="402"/>
    </location>
</feature>
<dbReference type="GO" id="GO:0005886">
    <property type="term" value="C:plasma membrane"/>
    <property type="evidence" value="ECO:0007669"/>
    <property type="project" value="UniProtKB-SubCell"/>
</dbReference>
<keyword evidence="12" id="KW-0449">Lipoprotein</keyword>
<comment type="similarity">
    <text evidence="2">Belongs to the CN hydrolase family. Apolipoprotein N-acyltransferase subfamily.</text>
</comment>
<evidence type="ECO:0000256" key="1">
    <source>
        <dbReference type="ARBA" id="ARBA00004651"/>
    </source>
</evidence>
<dbReference type="InterPro" id="IPR004563">
    <property type="entry name" value="Apolipo_AcylTrfase"/>
</dbReference>
<keyword evidence="4" id="KW-0997">Cell inner membrane</keyword>
<evidence type="ECO:0000256" key="8">
    <source>
        <dbReference type="ARBA" id="ARBA00023136"/>
    </source>
</evidence>
<evidence type="ECO:0000256" key="3">
    <source>
        <dbReference type="ARBA" id="ARBA00022475"/>
    </source>
</evidence>
<dbReference type="GO" id="GO:0016410">
    <property type="term" value="F:N-acyltransferase activity"/>
    <property type="evidence" value="ECO:0007669"/>
    <property type="project" value="InterPro"/>
</dbReference>
<keyword evidence="3" id="KW-1003">Cell membrane</keyword>
<feature type="transmembrane region" description="Helical" evidence="10">
    <location>
        <begin position="83"/>
        <end position="103"/>
    </location>
</feature>
<dbReference type="Pfam" id="PF00795">
    <property type="entry name" value="CN_hydrolase"/>
    <property type="match status" value="1"/>
</dbReference>
<dbReference type="Pfam" id="PF26365">
    <property type="entry name" value="ApoNAT_membrane"/>
    <property type="match status" value="1"/>
</dbReference>
<comment type="subcellular location">
    <subcellularLocation>
        <location evidence="1">Cell membrane</location>
        <topology evidence="1">Multi-pass membrane protein</topology>
    </subcellularLocation>
</comment>
<dbReference type="KEGG" id="ssei:FJR45_03245"/>
<keyword evidence="7 10" id="KW-1133">Transmembrane helix</keyword>
<dbReference type="SUPFAM" id="SSF56317">
    <property type="entry name" value="Carbon-nitrogen hydrolase"/>
    <property type="match status" value="1"/>
</dbReference>
<feature type="transmembrane region" description="Helical" evidence="10">
    <location>
        <begin position="110"/>
        <end position="127"/>
    </location>
</feature>
<organism evidence="12 13">
    <name type="scientific">Sulfurimonas sediminis</name>
    <dbReference type="NCBI Taxonomy" id="2590020"/>
    <lineage>
        <taxon>Bacteria</taxon>
        <taxon>Pseudomonadati</taxon>
        <taxon>Campylobacterota</taxon>
        <taxon>Epsilonproteobacteria</taxon>
        <taxon>Campylobacterales</taxon>
        <taxon>Sulfurimonadaceae</taxon>
        <taxon>Sulfurimonas</taxon>
    </lineage>
</organism>
<keyword evidence="9 12" id="KW-0012">Acyltransferase</keyword>
<dbReference type="AlphaFoldDB" id="A0A7M1AZU1"/>
<dbReference type="InterPro" id="IPR036526">
    <property type="entry name" value="C-N_Hydrolase_sf"/>
</dbReference>
<keyword evidence="8 10" id="KW-0472">Membrane</keyword>
<evidence type="ECO:0000256" key="2">
    <source>
        <dbReference type="ARBA" id="ARBA00010065"/>
    </source>
</evidence>
<evidence type="ECO:0000313" key="12">
    <source>
        <dbReference type="EMBL" id="QOP43019.1"/>
    </source>
</evidence>
<gene>
    <name evidence="12" type="ORF">FJR45_03245</name>
</gene>
<dbReference type="RefSeq" id="WP_193151329.1">
    <property type="nucleotide sequence ID" value="NZ_CP041235.1"/>
</dbReference>
<name>A0A7M1AZU1_9BACT</name>
<feature type="transmembrane region" description="Helical" evidence="10">
    <location>
        <begin position="139"/>
        <end position="158"/>
    </location>
</feature>
<dbReference type="EMBL" id="CP041235">
    <property type="protein sequence ID" value="QOP43019.1"/>
    <property type="molecule type" value="Genomic_DNA"/>
</dbReference>
<dbReference type="InterPro" id="IPR059110">
    <property type="entry name" value="Lnt_campylobact"/>
</dbReference>
<evidence type="ECO:0000259" key="11">
    <source>
        <dbReference type="PROSITE" id="PS50263"/>
    </source>
</evidence>
<dbReference type="NCBIfam" id="NF008934">
    <property type="entry name" value="PRK12291.1"/>
    <property type="match status" value="1"/>
</dbReference>
<evidence type="ECO:0000256" key="10">
    <source>
        <dbReference type="SAM" id="Phobius"/>
    </source>
</evidence>
<evidence type="ECO:0000256" key="7">
    <source>
        <dbReference type="ARBA" id="ARBA00022989"/>
    </source>
</evidence>